<feature type="region of interest" description="Disordered" evidence="1">
    <location>
        <begin position="161"/>
        <end position="185"/>
    </location>
</feature>
<keyword evidence="3" id="KW-1185">Reference proteome</keyword>
<evidence type="ECO:0000313" key="2">
    <source>
        <dbReference type="EMBL" id="GLI64269.1"/>
    </source>
</evidence>
<evidence type="ECO:0008006" key="4">
    <source>
        <dbReference type="Google" id="ProtNLM"/>
    </source>
</evidence>
<accession>A0ABQ5S3T6</accession>
<sequence>MLGPATGSLRQLSAGFGAPVCPAPIPSRAPTRISLLPHPNAFHGRDTAVTHWPIGRVEGWRFRSIQYGSGARPPHLSAQTRPLSSRACGCRSSVAATGPLTGQRRHCGRLSASSASGPRSSDLPFSQETARALRAAKDQAVRQGLMFAGPDQLLLGILASAERSDPPPSTPPSTRGDGAGGSSGSSAALLLQTALGGGDVDSVREWLNEQTGAVVPIMYGAAGQRGSADVVGFGGGGGGGSSRDVSSSWLRPSDVEFTAAAREVMRRAAAGAEAMGSRSVGSYHLLMVLMGTEGERDSATERVGEGEGEGSLASGSGAVAVAVESSSAAPSLVLRWTPQPRPEGETAPDVAAAEEGGLAAGHGDGNVQTAASGGGNTTINSNSSNNRICGLLPVLLRAVGADTASLHNQLLALAEADGESPQLPDAAVAAYRDAVEHLRETYRRQVSLPYYERDDAAFRRASISLAEMASKRGKGVQATEEEDPYE</sequence>
<gene>
    <name evidence="2" type="ORF">VaNZ11_007484</name>
</gene>
<organism evidence="2 3">
    <name type="scientific">Volvox africanus</name>
    <dbReference type="NCBI Taxonomy" id="51714"/>
    <lineage>
        <taxon>Eukaryota</taxon>
        <taxon>Viridiplantae</taxon>
        <taxon>Chlorophyta</taxon>
        <taxon>core chlorophytes</taxon>
        <taxon>Chlorophyceae</taxon>
        <taxon>CS clade</taxon>
        <taxon>Chlamydomonadales</taxon>
        <taxon>Volvocaceae</taxon>
        <taxon>Volvox</taxon>
    </lineage>
</organism>
<dbReference type="Gene3D" id="1.10.1780.10">
    <property type="entry name" value="Clp, N-terminal domain"/>
    <property type="match status" value="2"/>
</dbReference>
<feature type="compositionally biased region" description="Basic and acidic residues" evidence="1">
    <location>
        <begin position="296"/>
        <end position="305"/>
    </location>
</feature>
<comment type="caution">
    <text evidence="2">The sequence shown here is derived from an EMBL/GenBank/DDBJ whole genome shotgun (WGS) entry which is preliminary data.</text>
</comment>
<feature type="compositionally biased region" description="Low complexity" evidence="1">
    <location>
        <begin position="109"/>
        <end position="124"/>
    </location>
</feature>
<protein>
    <recommendedName>
        <fullName evidence="4">Clp R domain-containing protein</fullName>
    </recommendedName>
</protein>
<feature type="region of interest" description="Disordered" evidence="1">
    <location>
        <begin position="357"/>
        <end position="383"/>
    </location>
</feature>
<evidence type="ECO:0000256" key="1">
    <source>
        <dbReference type="SAM" id="MobiDB-lite"/>
    </source>
</evidence>
<feature type="region of interest" description="Disordered" evidence="1">
    <location>
        <begin position="296"/>
        <end position="316"/>
    </location>
</feature>
<name>A0ABQ5S3T6_9CHLO</name>
<dbReference type="InterPro" id="IPR036628">
    <property type="entry name" value="Clp_N_dom_sf"/>
</dbReference>
<dbReference type="Proteomes" id="UP001165090">
    <property type="component" value="Unassembled WGS sequence"/>
</dbReference>
<dbReference type="EMBL" id="BSDZ01000019">
    <property type="protein sequence ID" value="GLI64269.1"/>
    <property type="molecule type" value="Genomic_DNA"/>
</dbReference>
<proteinExistence type="predicted"/>
<evidence type="ECO:0000313" key="3">
    <source>
        <dbReference type="Proteomes" id="UP001165090"/>
    </source>
</evidence>
<reference evidence="2 3" key="1">
    <citation type="journal article" date="2023" name="IScience">
        <title>Expanded male sex-determining region conserved during the evolution of homothallism in the green alga Volvox.</title>
        <authorList>
            <person name="Yamamoto K."/>
            <person name="Matsuzaki R."/>
            <person name="Mahakham W."/>
            <person name="Heman W."/>
            <person name="Sekimoto H."/>
            <person name="Kawachi M."/>
            <person name="Minakuchi Y."/>
            <person name="Toyoda A."/>
            <person name="Nozaki H."/>
        </authorList>
    </citation>
    <scope>NUCLEOTIDE SEQUENCE [LARGE SCALE GENOMIC DNA]</scope>
    <source>
        <strain evidence="2 3">NIES-4468</strain>
    </source>
</reference>
<feature type="region of interest" description="Disordered" evidence="1">
    <location>
        <begin position="99"/>
        <end position="126"/>
    </location>
</feature>